<sequence>CGPPAEYLWMALPSRVTSENQAAENSRGRRGGMNDVGLVSQDQKTIWNDATI</sequence>
<reference evidence="2 3" key="1">
    <citation type="journal article" date="2019" name="Sci. Rep.">
        <title>Orb-weaving spider Araneus ventricosus genome elucidates the spidroin gene catalogue.</title>
        <authorList>
            <person name="Kono N."/>
            <person name="Nakamura H."/>
            <person name="Ohtoshi R."/>
            <person name="Moran D.A.P."/>
            <person name="Shinohara A."/>
            <person name="Yoshida Y."/>
            <person name="Fujiwara M."/>
            <person name="Mori M."/>
            <person name="Tomita M."/>
            <person name="Arakawa K."/>
        </authorList>
    </citation>
    <scope>NUCLEOTIDE SEQUENCE [LARGE SCALE GENOMIC DNA]</scope>
</reference>
<proteinExistence type="predicted"/>
<evidence type="ECO:0000313" key="2">
    <source>
        <dbReference type="EMBL" id="GBM40952.1"/>
    </source>
</evidence>
<evidence type="ECO:0000256" key="1">
    <source>
        <dbReference type="SAM" id="MobiDB-lite"/>
    </source>
</evidence>
<dbReference type="Proteomes" id="UP000499080">
    <property type="component" value="Unassembled WGS sequence"/>
</dbReference>
<accession>A0A4Y2FHJ7</accession>
<gene>
    <name evidence="2" type="ORF">AVEN_38111_1</name>
</gene>
<dbReference type="AlphaFoldDB" id="A0A4Y2FHJ7"/>
<keyword evidence="3" id="KW-1185">Reference proteome</keyword>
<protein>
    <submittedName>
        <fullName evidence="2">Uncharacterized protein</fullName>
    </submittedName>
</protein>
<feature type="region of interest" description="Disordered" evidence="1">
    <location>
        <begin position="16"/>
        <end position="37"/>
    </location>
</feature>
<organism evidence="2 3">
    <name type="scientific">Araneus ventricosus</name>
    <name type="common">Orbweaver spider</name>
    <name type="synonym">Epeira ventricosa</name>
    <dbReference type="NCBI Taxonomy" id="182803"/>
    <lineage>
        <taxon>Eukaryota</taxon>
        <taxon>Metazoa</taxon>
        <taxon>Ecdysozoa</taxon>
        <taxon>Arthropoda</taxon>
        <taxon>Chelicerata</taxon>
        <taxon>Arachnida</taxon>
        <taxon>Araneae</taxon>
        <taxon>Araneomorphae</taxon>
        <taxon>Entelegynae</taxon>
        <taxon>Araneoidea</taxon>
        <taxon>Araneidae</taxon>
        <taxon>Araneus</taxon>
    </lineage>
</organism>
<evidence type="ECO:0000313" key="3">
    <source>
        <dbReference type="Proteomes" id="UP000499080"/>
    </source>
</evidence>
<dbReference type="EMBL" id="BGPR01174091">
    <property type="protein sequence ID" value="GBM40952.1"/>
    <property type="molecule type" value="Genomic_DNA"/>
</dbReference>
<feature type="non-terminal residue" evidence="2">
    <location>
        <position position="1"/>
    </location>
</feature>
<comment type="caution">
    <text evidence="2">The sequence shown here is derived from an EMBL/GenBank/DDBJ whole genome shotgun (WGS) entry which is preliminary data.</text>
</comment>
<name>A0A4Y2FHJ7_ARAVE</name>